<dbReference type="KEGG" id="salx:SALLE_v1c07750"/>
<evidence type="ECO:0000313" key="3">
    <source>
        <dbReference type="Proteomes" id="UP000254792"/>
    </source>
</evidence>
<dbReference type="InterPro" id="IPR016181">
    <property type="entry name" value="Acyl_CoA_acyltransferase"/>
</dbReference>
<proteinExistence type="predicted"/>
<protein>
    <recommendedName>
        <fullName evidence="1">N-acetyltransferase domain-containing protein</fullName>
    </recommendedName>
</protein>
<gene>
    <name evidence="2" type="ORF">SALLE_v1c07750</name>
</gene>
<name>A0A345Z4B6_9MOLU</name>
<dbReference type="AlphaFoldDB" id="A0A345Z4B6"/>
<dbReference type="InterPro" id="IPR000182">
    <property type="entry name" value="GNAT_dom"/>
</dbReference>
<sequence>MFKFKNHYNEILASNFISYNNDPALNQGLIKKINHEESNWLEIDSTLTELKINFLYSYPLLDEKDRENSKAIIEKYTKLNQNIIWVMLCDEDQSVEKDQFKDLGLEYEVSYKAMLMNLKEVPSRDVKVPQGFTLKKLAFEDLEKFKGQIDEGFGKGVIDTTKYATLLKINESQKLCDPILIYHNDKVVGTGNIYYGPQAFVIDDITINKNYRGQGLASVILYNLLEKARQYNCEKLLLVATKDGLPIYKKMGFNETGLKIEIFETRN</sequence>
<dbReference type="GO" id="GO:0016747">
    <property type="term" value="F:acyltransferase activity, transferring groups other than amino-acyl groups"/>
    <property type="evidence" value="ECO:0007669"/>
    <property type="project" value="InterPro"/>
</dbReference>
<feature type="domain" description="N-acetyltransferase" evidence="1">
    <location>
        <begin position="132"/>
        <end position="267"/>
    </location>
</feature>
<evidence type="ECO:0000259" key="1">
    <source>
        <dbReference type="PROSITE" id="PS51186"/>
    </source>
</evidence>
<dbReference type="Proteomes" id="UP000254792">
    <property type="component" value="Chromosome"/>
</dbReference>
<accession>A0A345Z4B6</accession>
<organism evidence="2 3">
    <name type="scientific">Spiroplasma alleghenense</name>
    <dbReference type="NCBI Taxonomy" id="216931"/>
    <lineage>
        <taxon>Bacteria</taxon>
        <taxon>Bacillati</taxon>
        <taxon>Mycoplasmatota</taxon>
        <taxon>Mollicutes</taxon>
        <taxon>Entomoplasmatales</taxon>
        <taxon>Spiroplasmataceae</taxon>
        <taxon>Spiroplasma</taxon>
    </lineage>
</organism>
<dbReference type="EMBL" id="CP031376">
    <property type="protein sequence ID" value="AXK51445.1"/>
    <property type="molecule type" value="Genomic_DNA"/>
</dbReference>
<dbReference type="RefSeq" id="WP_115558342.1">
    <property type="nucleotide sequence ID" value="NZ_CP031376.1"/>
</dbReference>
<dbReference type="OrthoDB" id="388141at2"/>
<dbReference type="Pfam" id="PF00583">
    <property type="entry name" value="Acetyltransf_1"/>
    <property type="match status" value="1"/>
</dbReference>
<reference evidence="2 3" key="1">
    <citation type="submission" date="2018-07" db="EMBL/GenBank/DDBJ databases">
        <title>Complete genome sequence of Spiroplasma alleghenense PLHS-1 (ATCC 51752).</title>
        <authorList>
            <person name="Chou L."/>
            <person name="Lee T.-Y."/>
            <person name="Tsai Y.-M."/>
            <person name="Kuo C.-H."/>
        </authorList>
    </citation>
    <scope>NUCLEOTIDE SEQUENCE [LARGE SCALE GENOMIC DNA]</scope>
    <source>
        <strain evidence="2 3">PLHS-1</strain>
    </source>
</reference>
<dbReference type="SUPFAM" id="SSF55729">
    <property type="entry name" value="Acyl-CoA N-acyltransferases (Nat)"/>
    <property type="match status" value="1"/>
</dbReference>
<keyword evidence="3" id="KW-1185">Reference proteome</keyword>
<dbReference type="PROSITE" id="PS51186">
    <property type="entry name" value="GNAT"/>
    <property type="match status" value="1"/>
</dbReference>
<evidence type="ECO:0000313" key="2">
    <source>
        <dbReference type="EMBL" id="AXK51445.1"/>
    </source>
</evidence>
<dbReference type="Gene3D" id="3.40.630.30">
    <property type="match status" value="1"/>
</dbReference>
<dbReference type="CDD" id="cd04301">
    <property type="entry name" value="NAT_SF"/>
    <property type="match status" value="1"/>
</dbReference>